<dbReference type="Pfam" id="PF06475">
    <property type="entry name" value="Glycolipid_bind"/>
    <property type="match status" value="1"/>
</dbReference>
<name>A0A6L6J0H1_9RHOB</name>
<accession>A0A6L6J0H1</accession>
<reference evidence="1 2" key="1">
    <citation type="submission" date="2019-11" db="EMBL/GenBank/DDBJ databases">
        <authorList>
            <person name="Dong K."/>
        </authorList>
    </citation>
    <scope>NUCLEOTIDE SEQUENCE [LARGE SCALE GENOMIC DNA]</scope>
    <source>
        <strain evidence="1 2">DK608</strain>
    </source>
</reference>
<dbReference type="AlphaFoldDB" id="A0A6L6J0H1"/>
<sequence>MTIARWQDANGRGIEHCQLDRDAAGLRLSGSVAGIRDSEDGGFYIVIADAQSRTREVLACLTSGPRLHLRADGFGRWHDLSNGGALPLLAGCLDVDLGMSPSTNTLPILRLGLAVGQSAEVQAAYIPLPGEFRRFRARPMRQHYTRLEDDLYRYESDGFSADLRVDADALVRDYPQLYRRL</sequence>
<gene>
    <name evidence="1" type="ORF">GL284_13990</name>
</gene>
<evidence type="ECO:0000313" key="1">
    <source>
        <dbReference type="EMBL" id="MTH65381.1"/>
    </source>
</evidence>
<protein>
    <submittedName>
        <fullName evidence="1">Uncharacterized protein</fullName>
    </submittedName>
</protein>
<organism evidence="1 2">
    <name type="scientific">Paracoccus shanxieyensis</name>
    <dbReference type="NCBI Taxonomy" id="2675752"/>
    <lineage>
        <taxon>Bacteria</taxon>
        <taxon>Pseudomonadati</taxon>
        <taxon>Pseudomonadota</taxon>
        <taxon>Alphaproteobacteria</taxon>
        <taxon>Rhodobacterales</taxon>
        <taxon>Paracoccaceae</taxon>
        <taxon>Paracoccus</taxon>
    </lineage>
</organism>
<proteinExistence type="predicted"/>
<dbReference type="SUPFAM" id="SSF159275">
    <property type="entry name" value="PA1994-like"/>
    <property type="match status" value="1"/>
</dbReference>
<dbReference type="Proteomes" id="UP000478740">
    <property type="component" value="Unassembled WGS sequence"/>
</dbReference>
<evidence type="ECO:0000313" key="2">
    <source>
        <dbReference type="Proteomes" id="UP000478740"/>
    </source>
</evidence>
<dbReference type="EMBL" id="WMII01000013">
    <property type="protein sequence ID" value="MTH65381.1"/>
    <property type="molecule type" value="Genomic_DNA"/>
</dbReference>
<dbReference type="RefSeq" id="WP_155045258.1">
    <property type="nucleotide sequence ID" value="NZ_WMIH01000013.1"/>
</dbReference>
<keyword evidence="2" id="KW-1185">Reference proteome</keyword>
<dbReference type="InterPro" id="IPR009467">
    <property type="entry name" value="Glycolipid-bd_prot_put"/>
</dbReference>
<comment type="caution">
    <text evidence="1">The sequence shown here is derived from an EMBL/GenBank/DDBJ whole genome shotgun (WGS) entry which is preliminary data.</text>
</comment>